<proteinExistence type="predicted"/>
<reference evidence="2 3" key="1">
    <citation type="submission" date="2020-08" db="EMBL/GenBank/DDBJ databases">
        <title>Genomic Encyclopedia of Type Strains, Phase IV (KMG-IV): sequencing the most valuable type-strain genomes for metagenomic binning, comparative biology and taxonomic classification.</title>
        <authorList>
            <person name="Goeker M."/>
        </authorList>
    </citation>
    <scope>NUCLEOTIDE SEQUENCE [LARGE SCALE GENOMIC DNA]</scope>
    <source>
        <strain evidence="2 3">DSM 22336</strain>
    </source>
</reference>
<name>A0A841LZ30_9HYPH</name>
<sequence>MTKLKFITTITEPEIEEKRQREYDRLEKAASGKRGQPPRTARLASFAVFVDYLVSKGIPFASARESRMNRAVLKRHNRRTKKAGEIAKKADEATKKAQETMRAAEEAKGTSGEKRAAEVAMEAKQVAEDARRVSDPRKSRYKAVTPDAIEELLRKIKHLR</sequence>
<dbReference type="Proteomes" id="UP000555393">
    <property type="component" value="Unassembled WGS sequence"/>
</dbReference>
<comment type="caution">
    <text evidence="2">The sequence shown here is derived from an EMBL/GenBank/DDBJ whole genome shotgun (WGS) entry which is preliminary data.</text>
</comment>
<feature type="compositionally biased region" description="Basic and acidic residues" evidence="1">
    <location>
        <begin position="18"/>
        <end position="30"/>
    </location>
</feature>
<dbReference type="AlphaFoldDB" id="A0A841LZ30"/>
<feature type="region of interest" description="Disordered" evidence="1">
    <location>
        <begin position="18"/>
        <end position="39"/>
    </location>
</feature>
<keyword evidence="3" id="KW-1185">Reference proteome</keyword>
<evidence type="ECO:0000256" key="1">
    <source>
        <dbReference type="SAM" id="MobiDB-lite"/>
    </source>
</evidence>
<dbReference type="EMBL" id="JACIIU010000011">
    <property type="protein sequence ID" value="MBB6261757.1"/>
    <property type="molecule type" value="Genomic_DNA"/>
</dbReference>
<evidence type="ECO:0000313" key="2">
    <source>
        <dbReference type="EMBL" id="MBB6261757.1"/>
    </source>
</evidence>
<organism evidence="2 3">
    <name type="scientific">Paenochrobactrum gallinarii</name>
    <dbReference type="NCBI Taxonomy" id="643673"/>
    <lineage>
        <taxon>Bacteria</taxon>
        <taxon>Pseudomonadati</taxon>
        <taxon>Pseudomonadota</taxon>
        <taxon>Alphaproteobacteria</taxon>
        <taxon>Hyphomicrobiales</taxon>
        <taxon>Brucellaceae</taxon>
        <taxon>Paenochrobactrum</taxon>
    </lineage>
</organism>
<accession>A0A841LZ30</accession>
<dbReference type="RefSeq" id="WP_184223383.1">
    <property type="nucleotide sequence ID" value="NZ_JACIIU010000011.1"/>
</dbReference>
<evidence type="ECO:0000313" key="3">
    <source>
        <dbReference type="Proteomes" id="UP000555393"/>
    </source>
</evidence>
<gene>
    <name evidence="2" type="ORF">FHS77_002322</name>
</gene>
<protein>
    <submittedName>
        <fullName evidence="2">Type IV secretory pathway TrbL component</fullName>
    </submittedName>
</protein>